<accession>A0A8A1MIK7</accession>
<dbReference type="AlphaFoldDB" id="A0A8A1MIK7"/>
<reference evidence="2" key="1">
    <citation type="submission" date="2021-01" db="EMBL/GenBank/DDBJ databases">
        <title>Chromosome-level genome assembly of a human fungal pathogen reveals clustering of transcriptionally co-regulated genes.</title>
        <authorList>
            <person name="Voorhies M."/>
            <person name="Cohen S."/>
            <person name="Shea T.P."/>
            <person name="Petrus S."/>
            <person name="Munoz J.F."/>
            <person name="Poplawski S."/>
            <person name="Goldman W.E."/>
            <person name="Michael T."/>
            <person name="Cuomo C.A."/>
            <person name="Sil A."/>
            <person name="Beyhan S."/>
        </authorList>
    </citation>
    <scope>NUCLEOTIDE SEQUENCE</scope>
    <source>
        <strain evidence="2">WU24</strain>
    </source>
</reference>
<organism evidence="2 3">
    <name type="scientific">Ajellomyces capsulatus</name>
    <name type="common">Darling's disease fungus</name>
    <name type="synonym">Histoplasma capsulatum</name>
    <dbReference type="NCBI Taxonomy" id="5037"/>
    <lineage>
        <taxon>Eukaryota</taxon>
        <taxon>Fungi</taxon>
        <taxon>Dikarya</taxon>
        <taxon>Ascomycota</taxon>
        <taxon>Pezizomycotina</taxon>
        <taxon>Eurotiomycetes</taxon>
        <taxon>Eurotiomycetidae</taxon>
        <taxon>Onygenales</taxon>
        <taxon>Ajellomycetaceae</taxon>
        <taxon>Histoplasma</taxon>
    </lineage>
</organism>
<dbReference type="EMBL" id="CP069115">
    <property type="protein sequence ID" value="QSS65695.1"/>
    <property type="molecule type" value="Genomic_DNA"/>
</dbReference>
<name>A0A8A1MIK7_AJECA</name>
<evidence type="ECO:0000313" key="3">
    <source>
        <dbReference type="Proteomes" id="UP000663671"/>
    </source>
</evidence>
<proteinExistence type="predicted"/>
<evidence type="ECO:0000313" key="2">
    <source>
        <dbReference type="EMBL" id="QSS65695.1"/>
    </source>
</evidence>
<gene>
    <name evidence="2" type="ORF">I7I51_06543</name>
</gene>
<sequence>MLRPPNSSRDLDHFPGLPNQPKRPKTPQDCLPNHPDRWFATALEMVLNQVTFKDLISNSSINHFERPEYPLISSEYYYILLSARWRCRTSLCSNHQHRPDSASFHTFLSQPDFTRTHVIDCRRYGFKIQFWKV</sequence>
<evidence type="ECO:0000256" key="1">
    <source>
        <dbReference type="SAM" id="MobiDB-lite"/>
    </source>
</evidence>
<dbReference type="VEuPathDB" id="FungiDB:I7I51_06543"/>
<dbReference type="Proteomes" id="UP000663671">
    <property type="component" value="Chromosome 3"/>
</dbReference>
<protein>
    <submittedName>
        <fullName evidence="2">Uncharacterized protein</fullName>
    </submittedName>
</protein>
<feature type="region of interest" description="Disordered" evidence="1">
    <location>
        <begin position="1"/>
        <end position="31"/>
    </location>
</feature>